<dbReference type="PROSITE" id="PS00843">
    <property type="entry name" value="DALA_DALA_LIGASE_1"/>
    <property type="match status" value="1"/>
</dbReference>
<dbReference type="Gene3D" id="3.40.50.20">
    <property type="match status" value="1"/>
</dbReference>
<dbReference type="InterPro" id="IPR011095">
    <property type="entry name" value="Dala_Dala_lig_C"/>
</dbReference>
<evidence type="ECO:0000256" key="8">
    <source>
        <dbReference type="ARBA" id="ARBA00022984"/>
    </source>
</evidence>
<dbReference type="GO" id="GO:0009252">
    <property type="term" value="P:peptidoglycan biosynthetic process"/>
    <property type="evidence" value="ECO:0007669"/>
    <property type="project" value="UniProtKB-KW"/>
</dbReference>
<sequence>MIGVLFGGPTPEHDISILTGLLALRELERANRDVLGIYWTKAGTFASVARGVEAEAFANGVPAGSDALEFRLGETRGFVQPSGRFGKDKTLNLDAVVLATHGGPGEDGTIQGLLDLAGIAYTGPNVASAALGMDKLAFGSALIAAGLPSLRRVLVSASTESIPFAGPYICKPRFGGSSIGIDVVADLATLKARLTSNVHFARGCVVEPYRPDLYDLQIAVRSFPEVSLSAIEKPLRRSADTEILDYRDKYVGGEGMVSAPRELPANLPAERADQIRALAHEIAVLAGVRGVVRIDFLANDTELYVNEINTIPGSLSKHLFVEPVVPFLEQLDSLLAEARQCPAYSYSTAGSDGLVLRSATSIASKLA</sequence>
<evidence type="ECO:0000259" key="10">
    <source>
        <dbReference type="PROSITE" id="PS50975"/>
    </source>
</evidence>
<dbReference type="SUPFAM" id="SSF52440">
    <property type="entry name" value="PreATP-grasp domain"/>
    <property type="match status" value="1"/>
</dbReference>
<evidence type="ECO:0000256" key="1">
    <source>
        <dbReference type="ARBA" id="ARBA00004496"/>
    </source>
</evidence>
<protein>
    <submittedName>
        <fullName evidence="11">Unannotated protein</fullName>
    </submittedName>
</protein>
<keyword evidence="7" id="KW-0133">Cell shape</keyword>
<dbReference type="GO" id="GO:0008716">
    <property type="term" value="F:D-alanine-D-alanine ligase activity"/>
    <property type="evidence" value="ECO:0007669"/>
    <property type="project" value="InterPro"/>
</dbReference>
<comment type="subcellular location">
    <subcellularLocation>
        <location evidence="1">Cytoplasm</location>
    </subcellularLocation>
</comment>
<dbReference type="SUPFAM" id="SSF56059">
    <property type="entry name" value="Glutathione synthetase ATP-binding domain-like"/>
    <property type="match status" value="1"/>
</dbReference>
<dbReference type="GO" id="GO:0008360">
    <property type="term" value="P:regulation of cell shape"/>
    <property type="evidence" value="ECO:0007669"/>
    <property type="project" value="UniProtKB-KW"/>
</dbReference>
<evidence type="ECO:0000256" key="3">
    <source>
        <dbReference type="ARBA" id="ARBA00022490"/>
    </source>
</evidence>
<evidence type="ECO:0000313" key="11">
    <source>
        <dbReference type="EMBL" id="CAB4865896.1"/>
    </source>
</evidence>
<dbReference type="InterPro" id="IPR011761">
    <property type="entry name" value="ATP-grasp"/>
</dbReference>
<keyword evidence="3" id="KW-0963">Cytoplasm</keyword>
<dbReference type="GO" id="GO:0046872">
    <property type="term" value="F:metal ion binding"/>
    <property type="evidence" value="ECO:0007669"/>
    <property type="project" value="InterPro"/>
</dbReference>
<evidence type="ECO:0000256" key="7">
    <source>
        <dbReference type="ARBA" id="ARBA00022960"/>
    </source>
</evidence>
<dbReference type="Gene3D" id="3.30.470.20">
    <property type="entry name" value="ATP-grasp fold, B domain"/>
    <property type="match status" value="1"/>
</dbReference>
<dbReference type="GO" id="GO:0005524">
    <property type="term" value="F:ATP binding"/>
    <property type="evidence" value="ECO:0007669"/>
    <property type="project" value="UniProtKB-KW"/>
</dbReference>
<dbReference type="InterPro" id="IPR000291">
    <property type="entry name" value="D-Ala_lig_Van_CS"/>
</dbReference>
<keyword evidence="4" id="KW-0436">Ligase</keyword>
<dbReference type="InterPro" id="IPR011127">
    <property type="entry name" value="Dala_Dala_lig_N"/>
</dbReference>
<proteinExistence type="inferred from homology"/>
<gene>
    <name evidence="11" type="ORF">UFOPK3381_00521</name>
</gene>
<accession>A0A6J7D5Z5</accession>
<dbReference type="PANTHER" id="PTHR23132:SF23">
    <property type="entry name" value="D-ALANINE--D-ALANINE LIGASE B"/>
    <property type="match status" value="1"/>
</dbReference>
<feature type="domain" description="ATP-grasp" evidence="10">
    <location>
        <begin position="139"/>
        <end position="336"/>
    </location>
</feature>
<dbReference type="InterPro" id="IPR016185">
    <property type="entry name" value="PreATP-grasp_dom_sf"/>
</dbReference>
<dbReference type="EMBL" id="CAFBLN010000014">
    <property type="protein sequence ID" value="CAB4865896.1"/>
    <property type="molecule type" value="Genomic_DNA"/>
</dbReference>
<keyword evidence="5" id="KW-0547">Nucleotide-binding</keyword>
<dbReference type="PROSITE" id="PS00844">
    <property type="entry name" value="DALA_DALA_LIGASE_2"/>
    <property type="match status" value="1"/>
</dbReference>
<evidence type="ECO:0000256" key="6">
    <source>
        <dbReference type="ARBA" id="ARBA00022840"/>
    </source>
</evidence>
<organism evidence="11">
    <name type="scientific">freshwater metagenome</name>
    <dbReference type="NCBI Taxonomy" id="449393"/>
    <lineage>
        <taxon>unclassified sequences</taxon>
        <taxon>metagenomes</taxon>
        <taxon>ecological metagenomes</taxon>
    </lineage>
</organism>
<keyword evidence="6" id="KW-0067">ATP-binding</keyword>
<dbReference type="AlphaFoldDB" id="A0A6J7D5Z5"/>
<reference evidence="11" key="1">
    <citation type="submission" date="2020-05" db="EMBL/GenBank/DDBJ databases">
        <authorList>
            <person name="Chiriac C."/>
            <person name="Salcher M."/>
            <person name="Ghai R."/>
            <person name="Kavagutti S V."/>
        </authorList>
    </citation>
    <scope>NUCLEOTIDE SEQUENCE</scope>
</reference>
<evidence type="ECO:0000256" key="5">
    <source>
        <dbReference type="ARBA" id="ARBA00022741"/>
    </source>
</evidence>
<evidence type="ECO:0000256" key="2">
    <source>
        <dbReference type="ARBA" id="ARBA00010871"/>
    </source>
</evidence>
<dbReference type="GO" id="GO:0005737">
    <property type="term" value="C:cytoplasm"/>
    <property type="evidence" value="ECO:0007669"/>
    <property type="project" value="UniProtKB-SubCell"/>
</dbReference>
<evidence type="ECO:0000256" key="4">
    <source>
        <dbReference type="ARBA" id="ARBA00022598"/>
    </source>
</evidence>
<dbReference type="InterPro" id="IPR013815">
    <property type="entry name" value="ATP_grasp_subdomain_1"/>
</dbReference>
<keyword evidence="9" id="KW-0961">Cell wall biogenesis/degradation</keyword>
<keyword evidence="8" id="KW-0573">Peptidoglycan synthesis</keyword>
<dbReference type="Pfam" id="PF01820">
    <property type="entry name" value="Dala_Dala_lig_N"/>
    <property type="match status" value="1"/>
</dbReference>
<name>A0A6J7D5Z5_9ZZZZ</name>
<dbReference type="PANTHER" id="PTHR23132">
    <property type="entry name" value="D-ALANINE--D-ALANINE LIGASE"/>
    <property type="match status" value="1"/>
</dbReference>
<dbReference type="Gene3D" id="3.30.1490.20">
    <property type="entry name" value="ATP-grasp fold, A domain"/>
    <property type="match status" value="1"/>
</dbReference>
<dbReference type="GO" id="GO:0071555">
    <property type="term" value="P:cell wall organization"/>
    <property type="evidence" value="ECO:0007669"/>
    <property type="project" value="UniProtKB-KW"/>
</dbReference>
<dbReference type="Pfam" id="PF07478">
    <property type="entry name" value="Dala_Dala_lig_C"/>
    <property type="match status" value="1"/>
</dbReference>
<evidence type="ECO:0000256" key="9">
    <source>
        <dbReference type="ARBA" id="ARBA00023316"/>
    </source>
</evidence>
<dbReference type="PROSITE" id="PS50975">
    <property type="entry name" value="ATP_GRASP"/>
    <property type="match status" value="1"/>
</dbReference>
<comment type="similarity">
    <text evidence="2">Belongs to the D-alanine--D-alanine ligase family.</text>
</comment>